<accession>A0A813TGZ6</accession>
<evidence type="ECO:0000313" key="2">
    <source>
        <dbReference type="Proteomes" id="UP000663879"/>
    </source>
</evidence>
<dbReference type="Proteomes" id="UP000663879">
    <property type="component" value="Unassembled WGS sequence"/>
</dbReference>
<organism evidence="1 2">
    <name type="scientific">Brachionus calyciflorus</name>
    <dbReference type="NCBI Taxonomy" id="104777"/>
    <lineage>
        <taxon>Eukaryota</taxon>
        <taxon>Metazoa</taxon>
        <taxon>Spiralia</taxon>
        <taxon>Gnathifera</taxon>
        <taxon>Rotifera</taxon>
        <taxon>Eurotatoria</taxon>
        <taxon>Monogononta</taxon>
        <taxon>Pseudotrocha</taxon>
        <taxon>Ploima</taxon>
        <taxon>Brachionidae</taxon>
        <taxon>Brachionus</taxon>
    </lineage>
</organism>
<evidence type="ECO:0000313" key="1">
    <source>
        <dbReference type="EMBL" id="CAF0808134.1"/>
    </source>
</evidence>
<dbReference type="EMBL" id="CAJNOC010000833">
    <property type="protein sequence ID" value="CAF0808134.1"/>
    <property type="molecule type" value="Genomic_DNA"/>
</dbReference>
<dbReference type="AlphaFoldDB" id="A0A813TGZ6"/>
<protein>
    <submittedName>
        <fullName evidence="1">Uncharacterized protein</fullName>
    </submittedName>
</protein>
<reference evidence="1" key="1">
    <citation type="submission" date="2021-02" db="EMBL/GenBank/DDBJ databases">
        <authorList>
            <person name="Nowell W R."/>
        </authorList>
    </citation>
    <scope>NUCLEOTIDE SEQUENCE</scope>
    <source>
        <strain evidence="1">Ploen Becks lab</strain>
    </source>
</reference>
<comment type="caution">
    <text evidence="1">The sequence shown here is derived from an EMBL/GenBank/DDBJ whole genome shotgun (WGS) entry which is preliminary data.</text>
</comment>
<sequence length="90" mass="10864">MESVEKMRLAKKDEQERRNRAIAIRISAISEQDIKDEVKRLWILKGLNKHRISKLDREAARLSLIKKIKDEENKKKDLDFLNRYRDNPIY</sequence>
<keyword evidence="2" id="KW-1185">Reference proteome</keyword>
<name>A0A813TGZ6_9BILA</name>
<gene>
    <name evidence="1" type="ORF">OXX778_LOCUS6828</name>
</gene>
<proteinExistence type="predicted"/>